<keyword evidence="17" id="KW-1185">Reference proteome</keyword>
<accession>A0AAV2HDH1</accession>
<name>A0AAV2HDH1_LYMST</name>
<dbReference type="Gene3D" id="3.10.620.30">
    <property type="match status" value="1"/>
</dbReference>
<dbReference type="PANTHER" id="PTHR12143:SF19">
    <property type="entry name" value="PEPTIDE-N(4)-(N-ACETYL-BETA-GLUCOSAMINYL)ASPARAGINE AMIDASE"/>
    <property type="match status" value="1"/>
</dbReference>
<dbReference type="SUPFAM" id="SSF143503">
    <property type="entry name" value="PUG domain-like"/>
    <property type="match status" value="1"/>
</dbReference>
<keyword evidence="7" id="KW-0963">Cytoplasm</keyword>
<proteinExistence type="inferred from homology"/>
<dbReference type="EMBL" id="CAXITT010000099">
    <property type="protein sequence ID" value="CAL1531847.1"/>
    <property type="molecule type" value="Genomic_DNA"/>
</dbReference>
<evidence type="ECO:0000259" key="15">
    <source>
        <dbReference type="PROSITE" id="PS51398"/>
    </source>
</evidence>
<dbReference type="AlphaFoldDB" id="A0AAV2HDH1"/>
<evidence type="ECO:0000256" key="2">
    <source>
        <dbReference type="ARBA" id="ARBA00001947"/>
    </source>
</evidence>
<dbReference type="InterPro" id="IPR038680">
    <property type="entry name" value="PAW_sf"/>
</dbReference>
<dbReference type="InterPro" id="IPR038765">
    <property type="entry name" value="Papain-like_cys_pep_sf"/>
</dbReference>
<dbReference type="SMART" id="SM00460">
    <property type="entry name" value="TGc"/>
    <property type="match status" value="1"/>
</dbReference>
<keyword evidence="8" id="KW-0479">Metal-binding</keyword>
<evidence type="ECO:0000256" key="4">
    <source>
        <dbReference type="ARBA" id="ARBA00009390"/>
    </source>
</evidence>
<evidence type="ECO:0000256" key="5">
    <source>
        <dbReference type="ARBA" id="ARBA00012158"/>
    </source>
</evidence>
<dbReference type="GO" id="GO:0046872">
    <property type="term" value="F:metal ion binding"/>
    <property type="evidence" value="ECO:0007669"/>
    <property type="project" value="UniProtKB-KW"/>
</dbReference>
<evidence type="ECO:0000256" key="9">
    <source>
        <dbReference type="ARBA" id="ARBA00022801"/>
    </source>
</evidence>
<sequence length="650" mass="74659">MASPYDSINQLVNENAYEEFMTASKILIKFAVNILENPSESKYRRIRISNPTIQNKLLNVAGGMECLFEMGFQEAEDGECLMLPNTASLLTLKRMKEDLSRSREKLESPNQSVKSSNQSTLLGAVGGVGTVGGEGAVGVVASQPRNHTQTSRLAQSYLETEAAFLSRLKDGMRRVMNYEKPELQQKARNIIPCEQLQSEARLKYEANARPSPNLDIRDYLLLSLLHWFKTSFFHWVDTLPCFRCNGQTQNTGYTAPSADDMRWGASRVESHQCNVCGHTNRFPRYTNAEKLLETCRGRCGEWAECFTLCCRALDFEARYVMDWTDHVWTEVYSNSQSRWLHCDPCENICDKPLLYESGWGKKLTYVIAMSKDEIQDVTWRYVLKHQEVLARRTLCRENWLRRTIHQLWKQKISTLTAEKQKQLWHRLICELTEFITIKNENTEHLPGRSTGSLVWREARGELGRSAPGQQTVLNNFVFRPTEAERECELIHVTYNCATDKYIRISSDSEQRMGWQACTFSAQDVFRKEELDWRMAYLARCEGSAYAEVVWKFDLTDTDLRISKMELKAESAIFENGAISWRLCAGDNCFMQNGASLNTLMTFDLHGCQTLTITAVLQGGRGENAWQHAQLFRQSTTDIENCPFELKLFLN</sequence>
<dbReference type="Pfam" id="PF04721">
    <property type="entry name" value="PAW"/>
    <property type="match status" value="1"/>
</dbReference>
<reference evidence="16 17" key="1">
    <citation type="submission" date="2024-04" db="EMBL/GenBank/DDBJ databases">
        <authorList>
            <consortium name="Genoscope - CEA"/>
            <person name="William W."/>
        </authorList>
    </citation>
    <scope>NUCLEOTIDE SEQUENCE [LARGE SCALE GENOMIC DNA]</scope>
</reference>
<dbReference type="Gene3D" id="2.60.120.1020">
    <property type="entry name" value="Peptide N glycanase, PAW domain"/>
    <property type="match status" value="1"/>
</dbReference>
<evidence type="ECO:0000256" key="7">
    <source>
        <dbReference type="ARBA" id="ARBA00022490"/>
    </source>
</evidence>
<comment type="caution">
    <text evidence="16">The sequence shown here is derived from an EMBL/GenBank/DDBJ whole genome shotgun (WGS) entry which is preliminary data.</text>
</comment>
<evidence type="ECO:0000256" key="6">
    <source>
        <dbReference type="ARBA" id="ARBA00018546"/>
    </source>
</evidence>
<keyword evidence="10" id="KW-0862">Zinc</keyword>
<evidence type="ECO:0000313" key="16">
    <source>
        <dbReference type="EMBL" id="CAL1531847.1"/>
    </source>
</evidence>
<evidence type="ECO:0000256" key="13">
    <source>
        <dbReference type="ARBA" id="ARBA00032901"/>
    </source>
</evidence>
<organism evidence="16 17">
    <name type="scientific">Lymnaea stagnalis</name>
    <name type="common">Great pond snail</name>
    <name type="synonym">Helix stagnalis</name>
    <dbReference type="NCBI Taxonomy" id="6523"/>
    <lineage>
        <taxon>Eukaryota</taxon>
        <taxon>Metazoa</taxon>
        <taxon>Spiralia</taxon>
        <taxon>Lophotrochozoa</taxon>
        <taxon>Mollusca</taxon>
        <taxon>Gastropoda</taxon>
        <taxon>Heterobranchia</taxon>
        <taxon>Euthyneura</taxon>
        <taxon>Panpulmonata</taxon>
        <taxon>Hygrophila</taxon>
        <taxon>Lymnaeoidea</taxon>
        <taxon>Lymnaeidae</taxon>
        <taxon>Lymnaea</taxon>
    </lineage>
</organism>
<dbReference type="PROSITE" id="PS51398">
    <property type="entry name" value="PAW"/>
    <property type="match status" value="1"/>
</dbReference>
<comment type="subcellular location">
    <subcellularLocation>
        <location evidence="3">Cytoplasm</location>
    </subcellularLocation>
</comment>
<comment type="cofactor">
    <cofactor evidence="2">
        <name>Zn(2+)</name>
        <dbReference type="ChEBI" id="CHEBI:29105"/>
    </cofactor>
</comment>
<dbReference type="Gene3D" id="1.20.58.2190">
    <property type="match status" value="1"/>
</dbReference>
<evidence type="ECO:0000256" key="1">
    <source>
        <dbReference type="ARBA" id="ARBA00001650"/>
    </source>
</evidence>
<dbReference type="GO" id="GO:0006516">
    <property type="term" value="P:glycoprotein catabolic process"/>
    <property type="evidence" value="ECO:0007669"/>
    <property type="project" value="InterPro"/>
</dbReference>
<dbReference type="InterPro" id="IPR050883">
    <property type="entry name" value="PNGase"/>
</dbReference>
<dbReference type="InterPro" id="IPR006588">
    <property type="entry name" value="Peptide_N_glycanase_PAW_dom"/>
</dbReference>
<dbReference type="InterPro" id="IPR002931">
    <property type="entry name" value="Transglutaminase-like"/>
</dbReference>
<dbReference type="SMART" id="SM00613">
    <property type="entry name" value="PAW"/>
    <property type="match status" value="1"/>
</dbReference>
<comment type="similarity">
    <text evidence="4 14">Belongs to the transglutaminase-like superfamily. PNGase family.</text>
</comment>
<dbReference type="GO" id="GO:0005634">
    <property type="term" value="C:nucleus"/>
    <property type="evidence" value="ECO:0007669"/>
    <property type="project" value="TreeGrafter"/>
</dbReference>
<comment type="function">
    <text evidence="11">Specifically deglycosylates the denatured form of N-linked glycoproteins in the cytoplasm and assists their proteasome-mediated degradation. Cleaves the beta-aspartyl-glucosamine (GlcNAc) of the glycan and the amide side chain of Asn, converting Asn to Asp. Prefers proteins containing high-mannose over those bearing complex type oligosaccharides. Can recognize misfolded proteins in the endoplasmic reticulum that are exported to the cytosol to be destroyed and deglycosylate them, while it has no activity toward native proteins. Deglycosylation is a prerequisite for subsequent proteasome-mediated degradation of some, but not all, misfolded glycoproteins.</text>
</comment>
<dbReference type="Pfam" id="PF09409">
    <property type="entry name" value="PUB"/>
    <property type="match status" value="1"/>
</dbReference>
<gene>
    <name evidence="16" type="ORF">GSLYS_00005942001</name>
</gene>
<dbReference type="EC" id="3.5.1.52" evidence="5"/>
<evidence type="ECO:0000256" key="3">
    <source>
        <dbReference type="ARBA" id="ARBA00004496"/>
    </source>
</evidence>
<comment type="catalytic activity">
    <reaction evidence="1">
        <text>Hydrolysis of an N(4)-(acetyl-beta-D-glucosaminyl)asparagine residue in which the glucosamine residue may be further glycosylated, to yield a (substituted) N-acetyl-beta-D-glucosaminylamine and a peptide containing an aspartate residue.</text>
        <dbReference type="EC" id="3.5.1.52"/>
    </reaction>
</comment>
<protein>
    <recommendedName>
        <fullName evidence="6">Peptide-N(4)-(N-acetyl-beta-glucosaminyl)asparagine amidase</fullName>
        <ecNumber evidence="5">3.5.1.52</ecNumber>
    </recommendedName>
    <alternativeName>
        <fullName evidence="12">N-glycanase 1</fullName>
    </alternativeName>
    <alternativeName>
        <fullName evidence="13">Peptide:N-glycanase</fullName>
    </alternativeName>
</protein>
<dbReference type="FunFam" id="2.60.120.1020:FF:000001">
    <property type="entry name" value="Peptide-N(4)-(N-acetyl-beta-glucosaminyl)asparagine amidase"/>
    <property type="match status" value="1"/>
</dbReference>
<evidence type="ECO:0000256" key="11">
    <source>
        <dbReference type="ARBA" id="ARBA00024870"/>
    </source>
</evidence>
<evidence type="ECO:0000256" key="10">
    <source>
        <dbReference type="ARBA" id="ARBA00022833"/>
    </source>
</evidence>
<dbReference type="GO" id="GO:0000224">
    <property type="term" value="F:peptide-N4-(N-acetyl-beta-glucosaminyl)asparagine amidase activity"/>
    <property type="evidence" value="ECO:0007669"/>
    <property type="project" value="UniProtKB-EC"/>
</dbReference>
<dbReference type="Gene3D" id="2.20.25.10">
    <property type="match status" value="1"/>
</dbReference>
<evidence type="ECO:0000256" key="14">
    <source>
        <dbReference type="PROSITE-ProRule" id="PRU00731"/>
    </source>
</evidence>
<dbReference type="InterPro" id="IPR036339">
    <property type="entry name" value="PUB-like_dom_sf"/>
</dbReference>
<evidence type="ECO:0000256" key="8">
    <source>
        <dbReference type="ARBA" id="ARBA00022723"/>
    </source>
</evidence>
<dbReference type="InterPro" id="IPR018997">
    <property type="entry name" value="PUB_domain"/>
</dbReference>
<dbReference type="PANTHER" id="PTHR12143">
    <property type="entry name" value="PEPTIDE N-GLYCANASE PNGASE -RELATED"/>
    <property type="match status" value="1"/>
</dbReference>
<dbReference type="FunFam" id="2.20.25.10:FF:000011">
    <property type="entry name" value="peptide-N(4)-(N-acetyl-beta- glucosaminyl)asparagine amidase"/>
    <property type="match status" value="1"/>
</dbReference>
<dbReference type="Proteomes" id="UP001497497">
    <property type="component" value="Unassembled WGS sequence"/>
</dbReference>
<dbReference type="GO" id="GO:0005829">
    <property type="term" value="C:cytosol"/>
    <property type="evidence" value="ECO:0007669"/>
    <property type="project" value="TreeGrafter"/>
</dbReference>
<feature type="domain" description="PAW" evidence="15">
    <location>
        <begin position="444"/>
        <end position="650"/>
    </location>
</feature>
<evidence type="ECO:0000256" key="12">
    <source>
        <dbReference type="ARBA" id="ARBA00029604"/>
    </source>
</evidence>
<dbReference type="SUPFAM" id="SSF49785">
    <property type="entry name" value="Galactose-binding domain-like"/>
    <property type="match status" value="1"/>
</dbReference>
<evidence type="ECO:0000313" key="17">
    <source>
        <dbReference type="Proteomes" id="UP001497497"/>
    </source>
</evidence>
<dbReference type="SMART" id="SM00580">
    <property type="entry name" value="PUG"/>
    <property type="match status" value="1"/>
</dbReference>
<keyword evidence="9" id="KW-0378">Hydrolase</keyword>
<dbReference type="SUPFAM" id="SSF54001">
    <property type="entry name" value="Cysteine proteinases"/>
    <property type="match status" value="1"/>
</dbReference>
<dbReference type="InterPro" id="IPR008979">
    <property type="entry name" value="Galactose-bd-like_sf"/>
</dbReference>
<dbReference type="Pfam" id="PF01841">
    <property type="entry name" value="Transglut_core"/>
    <property type="match status" value="1"/>
</dbReference>